<dbReference type="EMBL" id="CM046399">
    <property type="protein sequence ID" value="KAI8528324.1"/>
    <property type="molecule type" value="Genomic_DNA"/>
</dbReference>
<comment type="caution">
    <text evidence="1">The sequence shown here is derived from an EMBL/GenBank/DDBJ whole genome shotgun (WGS) entry which is preliminary data.</text>
</comment>
<sequence length="76" mass="8822">MSRSQRDELEKLWILYVVQMGKISTTMTQLLEKCSKEVEVLKEEVKDMLVLDDVGAEKMVLIDALERLGVSYLFKK</sequence>
<evidence type="ECO:0000313" key="2">
    <source>
        <dbReference type="Proteomes" id="UP001062846"/>
    </source>
</evidence>
<protein>
    <submittedName>
        <fullName evidence="1">Uncharacterized protein</fullName>
    </submittedName>
</protein>
<dbReference type="Proteomes" id="UP001062846">
    <property type="component" value="Chromosome 12"/>
</dbReference>
<evidence type="ECO:0000313" key="1">
    <source>
        <dbReference type="EMBL" id="KAI8528324.1"/>
    </source>
</evidence>
<organism evidence="1 2">
    <name type="scientific">Rhododendron molle</name>
    <name type="common">Chinese azalea</name>
    <name type="synonym">Azalea mollis</name>
    <dbReference type="NCBI Taxonomy" id="49168"/>
    <lineage>
        <taxon>Eukaryota</taxon>
        <taxon>Viridiplantae</taxon>
        <taxon>Streptophyta</taxon>
        <taxon>Embryophyta</taxon>
        <taxon>Tracheophyta</taxon>
        <taxon>Spermatophyta</taxon>
        <taxon>Magnoliopsida</taxon>
        <taxon>eudicotyledons</taxon>
        <taxon>Gunneridae</taxon>
        <taxon>Pentapetalae</taxon>
        <taxon>asterids</taxon>
        <taxon>Ericales</taxon>
        <taxon>Ericaceae</taxon>
        <taxon>Ericoideae</taxon>
        <taxon>Rhodoreae</taxon>
        <taxon>Rhododendron</taxon>
    </lineage>
</organism>
<proteinExistence type="predicted"/>
<reference evidence="1" key="1">
    <citation type="submission" date="2022-02" db="EMBL/GenBank/DDBJ databases">
        <title>Plant Genome Project.</title>
        <authorList>
            <person name="Zhang R.-G."/>
        </authorList>
    </citation>
    <scope>NUCLEOTIDE SEQUENCE</scope>
    <source>
        <strain evidence="1">AT1</strain>
    </source>
</reference>
<name>A0ACC0LJ46_RHOML</name>
<accession>A0ACC0LJ46</accession>
<keyword evidence="2" id="KW-1185">Reference proteome</keyword>
<gene>
    <name evidence="1" type="ORF">RHMOL_Rhmol12G0141100</name>
</gene>